<evidence type="ECO:0000256" key="1">
    <source>
        <dbReference type="SAM" id="MobiDB-lite"/>
    </source>
</evidence>
<evidence type="ECO:0000256" key="2">
    <source>
        <dbReference type="SAM" id="SignalP"/>
    </source>
</evidence>
<feature type="compositionally biased region" description="Basic and acidic residues" evidence="1">
    <location>
        <begin position="62"/>
        <end position="71"/>
    </location>
</feature>
<sequence>MPSHLPSRKIAAFACALTTAFSLIGCTSSSSSDNASSSVSDARSSQPNASAHDESSSSPGADDQHESKKPNPNDGAEGVKPNPTPGSSGTNDSARSGQGAQEKPSGTEGGARQSTDPSQLQLVDSQTIVSSKGTVKCDVHRYKNKVKNEGEVHAVCMTRNAPKVAELPNCTPSPSQNPVIMVDKAGAKLDCTTQGSIMSNVKNLTPQGATVTINPPAQGIAIGFSELAGEVIQIKGGDRPIGLIGPGKVSLQ</sequence>
<dbReference type="STRING" id="662755.CRES_1494"/>
<feature type="compositionally biased region" description="Polar residues" evidence="1">
    <location>
        <begin position="112"/>
        <end position="127"/>
    </location>
</feature>
<feature type="chain" id="PRO_5038682052" evidence="2">
    <location>
        <begin position="25"/>
        <end position="252"/>
    </location>
</feature>
<name>F8DZT4_CORRG</name>
<dbReference type="Proteomes" id="UP000000492">
    <property type="component" value="Chromosome"/>
</dbReference>
<gene>
    <name evidence="3" type="ordered locus">CRES_1494</name>
</gene>
<feature type="compositionally biased region" description="Low complexity" evidence="1">
    <location>
        <begin position="28"/>
        <end position="45"/>
    </location>
</feature>
<feature type="region of interest" description="Disordered" evidence="1">
    <location>
        <begin position="28"/>
        <end position="127"/>
    </location>
</feature>
<dbReference type="RefSeq" id="WP_013888858.1">
    <property type="nucleotide sequence ID" value="NC_015673.1"/>
</dbReference>
<reference evidence="3 4" key="1">
    <citation type="journal article" date="2012" name="BMC Genomics">
        <title>Complete genome sequence, lifestyle, and multi-drug resistance of the human pathogen Corynebacterium resistens DSM 45100 isolated from blood samples of a leukemia patient.</title>
        <authorList>
            <person name="Schroder J."/>
            <person name="Maus I."/>
            <person name="Meyer K."/>
            <person name="Wordemann S."/>
            <person name="Blom J."/>
            <person name="Jaenicke S."/>
            <person name="Schneider J."/>
            <person name="Trost E."/>
            <person name="Tauch A."/>
        </authorList>
    </citation>
    <scope>NUCLEOTIDE SEQUENCE [LARGE SCALE GENOMIC DNA]</scope>
    <source>
        <strain evidence="4">DSM 45100 / JCM 12819 / CCUG 50093 / GTC 2026 / SICGH 158</strain>
    </source>
</reference>
<dbReference type="AlphaFoldDB" id="F8DZT4"/>
<feature type="compositionally biased region" description="Polar residues" evidence="1">
    <location>
        <begin position="85"/>
        <end position="99"/>
    </location>
</feature>
<proteinExistence type="predicted"/>
<dbReference type="EMBL" id="CP002857">
    <property type="protein sequence ID" value="AEI09848.1"/>
    <property type="molecule type" value="Genomic_DNA"/>
</dbReference>
<organism evidence="3 4">
    <name type="scientific">Corynebacterium resistens (strain DSM 45100 / JCM 12819 / GTC 2026 / SICGH 158)</name>
    <dbReference type="NCBI Taxonomy" id="662755"/>
    <lineage>
        <taxon>Bacteria</taxon>
        <taxon>Bacillati</taxon>
        <taxon>Actinomycetota</taxon>
        <taxon>Actinomycetes</taxon>
        <taxon>Mycobacteriales</taxon>
        <taxon>Corynebacteriaceae</taxon>
        <taxon>Corynebacterium</taxon>
    </lineage>
</organism>
<protein>
    <submittedName>
        <fullName evidence="3">Secreted protein</fullName>
    </submittedName>
</protein>
<evidence type="ECO:0000313" key="4">
    <source>
        <dbReference type="Proteomes" id="UP000000492"/>
    </source>
</evidence>
<evidence type="ECO:0000313" key="3">
    <source>
        <dbReference type="EMBL" id="AEI09848.1"/>
    </source>
</evidence>
<keyword evidence="2" id="KW-0732">Signal</keyword>
<accession>F8DZT4</accession>
<feature type="signal peptide" evidence="2">
    <location>
        <begin position="1"/>
        <end position="24"/>
    </location>
</feature>
<dbReference type="OrthoDB" id="4431006at2"/>
<keyword evidence="4" id="KW-1185">Reference proteome</keyword>
<dbReference type="HOGENOM" id="CLU_1101444_0_0_11"/>
<dbReference type="KEGG" id="crd:CRES_1494"/>